<proteinExistence type="predicted"/>
<dbReference type="Proteomes" id="UP000507470">
    <property type="component" value="Unassembled WGS sequence"/>
</dbReference>
<feature type="region of interest" description="Disordered" evidence="1">
    <location>
        <begin position="168"/>
        <end position="187"/>
    </location>
</feature>
<evidence type="ECO:0000313" key="3">
    <source>
        <dbReference type="EMBL" id="CAC5422663.1"/>
    </source>
</evidence>
<dbReference type="EMBL" id="CACVKT020009675">
    <property type="protein sequence ID" value="CAC5422663.1"/>
    <property type="molecule type" value="Genomic_DNA"/>
</dbReference>
<name>A0A6J8ERZ3_MYTCO</name>
<protein>
    <submittedName>
        <fullName evidence="3">Uncharacterized protein</fullName>
    </submittedName>
</protein>
<evidence type="ECO:0000256" key="1">
    <source>
        <dbReference type="SAM" id="MobiDB-lite"/>
    </source>
</evidence>
<gene>
    <name evidence="3" type="ORF">MCOR_54700</name>
</gene>
<keyword evidence="2" id="KW-1133">Transmembrane helix</keyword>
<sequence>MQNGASNRPHHKSLVDALNSVSPTTVVAHTKSTEKKEEEVHNKIDKFPFGAIDGEGLSAVVVNALILVLVICKIRSCGIFKAPKIQQNNVFFSKAINDDSNITADINSVITSKHTYGTARPIQSNCNTYATGNKNKAPDLSLSISDDIYTDSSYGNYDQLNEVQKRNIRPTGNLYDSNRGIRNENDP</sequence>
<keyword evidence="2" id="KW-0472">Membrane</keyword>
<organism evidence="3 4">
    <name type="scientific">Mytilus coruscus</name>
    <name type="common">Sea mussel</name>
    <dbReference type="NCBI Taxonomy" id="42192"/>
    <lineage>
        <taxon>Eukaryota</taxon>
        <taxon>Metazoa</taxon>
        <taxon>Spiralia</taxon>
        <taxon>Lophotrochozoa</taxon>
        <taxon>Mollusca</taxon>
        <taxon>Bivalvia</taxon>
        <taxon>Autobranchia</taxon>
        <taxon>Pteriomorphia</taxon>
        <taxon>Mytilida</taxon>
        <taxon>Mytiloidea</taxon>
        <taxon>Mytilidae</taxon>
        <taxon>Mytilinae</taxon>
        <taxon>Mytilus</taxon>
    </lineage>
</organism>
<keyword evidence="2" id="KW-0812">Transmembrane</keyword>
<keyword evidence="4" id="KW-1185">Reference proteome</keyword>
<accession>A0A6J8ERZ3</accession>
<dbReference type="AlphaFoldDB" id="A0A6J8ERZ3"/>
<feature type="transmembrane region" description="Helical" evidence="2">
    <location>
        <begin position="56"/>
        <end position="74"/>
    </location>
</feature>
<evidence type="ECO:0000256" key="2">
    <source>
        <dbReference type="SAM" id="Phobius"/>
    </source>
</evidence>
<evidence type="ECO:0000313" key="4">
    <source>
        <dbReference type="Proteomes" id="UP000507470"/>
    </source>
</evidence>
<reference evidence="3 4" key="1">
    <citation type="submission" date="2020-06" db="EMBL/GenBank/DDBJ databases">
        <authorList>
            <person name="Li R."/>
            <person name="Bekaert M."/>
        </authorList>
    </citation>
    <scope>NUCLEOTIDE SEQUENCE [LARGE SCALE GENOMIC DNA]</scope>
    <source>
        <strain evidence="4">wild</strain>
    </source>
</reference>